<accession>A0A1T5L1Q2</accession>
<reference evidence="3 4" key="1">
    <citation type="submission" date="2017-02" db="EMBL/GenBank/DDBJ databases">
        <authorList>
            <person name="Peterson S.W."/>
        </authorList>
    </citation>
    <scope>NUCLEOTIDE SEQUENCE [LARGE SCALE GENOMIC DNA]</scope>
    <source>
        <strain evidence="3 4">VKM Ac-2059</strain>
    </source>
</reference>
<keyword evidence="2" id="KW-0812">Transmembrane</keyword>
<feature type="region of interest" description="Disordered" evidence="1">
    <location>
        <begin position="1"/>
        <end position="65"/>
    </location>
</feature>
<keyword evidence="2" id="KW-0472">Membrane</keyword>
<dbReference type="Proteomes" id="UP000190857">
    <property type="component" value="Unassembled WGS sequence"/>
</dbReference>
<gene>
    <name evidence="3" type="ORF">SAMN06309945_2857</name>
</gene>
<protein>
    <recommendedName>
        <fullName evidence="5">DUF4878 domain-containing protein</fullName>
    </recommendedName>
</protein>
<dbReference type="STRING" id="123320.SAMN06309945_2857"/>
<evidence type="ECO:0000256" key="1">
    <source>
        <dbReference type="SAM" id="MobiDB-lite"/>
    </source>
</evidence>
<name>A0A1T5L1Q2_9MICO</name>
<dbReference type="EMBL" id="FUZP01000003">
    <property type="protein sequence ID" value="SKC69645.1"/>
    <property type="molecule type" value="Genomic_DNA"/>
</dbReference>
<feature type="transmembrane region" description="Helical" evidence="2">
    <location>
        <begin position="70"/>
        <end position="91"/>
    </location>
</feature>
<sequence>MSNDRPTDPASAAPTPAPGAPAGPYAAGTPVPPRPAMPPAGVPQPPYGSAPATPQQQPAPRTPASRRRSVIALIVVAALLLGAVGATIGALNRDVYSAAGFVRTYLGHLAARDAAAALAVPGVAVSAKQLAADDLPADASDALLRRAALGTLTDIELVSDTDRGNGRHEVRYSYNAGGVFGESTFDVESAGTRFPLIPAWRFHTSPLSVVNLTVEHSTSFRANGFAVDTRQVAPEGEKPAFNNVVNLQVFTPGRYTFDHESDLLTASPDKLLVEKPAAVDEATVTTAPTDAFVDAVQKAVDDQLDACAEQTVLLPTGCPFGTTIDDRVQGDAAWSMTEYPEIEIEAGEDAWSIPSTPGTAQIEVTVQSLFDGSVKQLDDDVDFDMVGSVFVTGDQKVTVVTEPAPSSRRN</sequence>
<keyword evidence="2" id="KW-1133">Transmembrane helix</keyword>
<dbReference type="RefSeq" id="WP_200811570.1">
    <property type="nucleotide sequence ID" value="NZ_FUZP01000003.1"/>
</dbReference>
<keyword evidence="4" id="KW-1185">Reference proteome</keyword>
<evidence type="ECO:0000313" key="4">
    <source>
        <dbReference type="Proteomes" id="UP000190857"/>
    </source>
</evidence>
<evidence type="ECO:0000313" key="3">
    <source>
        <dbReference type="EMBL" id="SKC69645.1"/>
    </source>
</evidence>
<proteinExistence type="predicted"/>
<organism evidence="3 4">
    <name type="scientific">Okibacterium fritillariae</name>
    <dbReference type="NCBI Taxonomy" id="123320"/>
    <lineage>
        <taxon>Bacteria</taxon>
        <taxon>Bacillati</taxon>
        <taxon>Actinomycetota</taxon>
        <taxon>Actinomycetes</taxon>
        <taxon>Micrococcales</taxon>
        <taxon>Microbacteriaceae</taxon>
        <taxon>Okibacterium</taxon>
    </lineage>
</organism>
<evidence type="ECO:0008006" key="5">
    <source>
        <dbReference type="Google" id="ProtNLM"/>
    </source>
</evidence>
<dbReference type="AlphaFoldDB" id="A0A1T5L1Q2"/>
<feature type="compositionally biased region" description="Pro residues" evidence="1">
    <location>
        <begin position="30"/>
        <end position="48"/>
    </location>
</feature>
<evidence type="ECO:0000256" key="2">
    <source>
        <dbReference type="SAM" id="Phobius"/>
    </source>
</evidence>
<feature type="compositionally biased region" description="Low complexity" evidence="1">
    <location>
        <begin position="49"/>
        <end position="63"/>
    </location>
</feature>